<keyword evidence="3" id="KW-1015">Disulfide bond</keyword>
<feature type="region of interest" description="Disordered" evidence="4">
    <location>
        <begin position="521"/>
        <end position="589"/>
    </location>
</feature>
<feature type="region of interest" description="Disordered" evidence="4">
    <location>
        <begin position="1022"/>
        <end position="1080"/>
    </location>
</feature>
<dbReference type="EMBL" id="JAWZYT010001297">
    <property type="protein sequence ID" value="KAK4313515.1"/>
    <property type="molecule type" value="Genomic_DNA"/>
</dbReference>
<dbReference type="SUPFAM" id="SSF48726">
    <property type="entry name" value="Immunoglobulin"/>
    <property type="match status" value="3"/>
</dbReference>
<feature type="compositionally biased region" description="Basic and acidic residues" evidence="4">
    <location>
        <begin position="1066"/>
        <end position="1080"/>
    </location>
</feature>
<feature type="region of interest" description="Disordered" evidence="4">
    <location>
        <begin position="398"/>
        <end position="420"/>
    </location>
</feature>
<feature type="compositionally biased region" description="Low complexity" evidence="4">
    <location>
        <begin position="663"/>
        <end position="706"/>
    </location>
</feature>
<evidence type="ECO:0000256" key="5">
    <source>
        <dbReference type="SAM" id="Phobius"/>
    </source>
</evidence>
<dbReference type="PANTHER" id="PTHR23278:SF19">
    <property type="entry name" value="OBSCURIN"/>
    <property type="match status" value="1"/>
</dbReference>
<organism evidence="7 8">
    <name type="scientific">Petrolisthes manimaculis</name>
    <dbReference type="NCBI Taxonomy" id="1843537"/>
    <lineage>
        <taxon>Eukaryota</taxon>
        <taxon>Metazoa</taxon>
        <taxon>Ecdysozoa</taxon>
        <taxon>Arthropoda</taxon>
        <taxon>Crustacea</taxon>
        <taxon>Multicrustacea</taxon>
        <taxon>Malacostraca</taxon>
        <taxon>Eumalacostraca</taxon>
        <taxon>Eucarida</taxon>
        <taxon>Decapoda</taxon>
        <taxon>Pleocyemata</taxon>
        <taxon>Anomura</taxon>
        <taxon>Galatheoidea</taxon>
        <taxon>Porcellanidae</taxon>
        <taxon>Petrolisthes</taxon>
    </lineage>
</organism>
<dbReference type="Pfam" id="PF13927">
    <property type="entry name" value="Ig_3"/>
    <property type="match status" value="1"/>
</dbReference>
<feature type="region of interest" description="Disordered" evidence="4">
    <location>
        <begin position="660"/>
        <end position="775"/>
    </location>
</feature>
<feature type="compositionally biased region" description="Low complexity" evidence="4">
    <location>
        <begin position="550"/>
        <end position="559"/>
    </location>
</feature>
<dbReference type="InterPro" id="IPR003961">
    <property type="entry name" value="FN3_dom"/>
</dbReference>
<feature type="domain" description="Ig-like" evidence="6">
    <location>
        <begin position="73"/>
        <end position="169"/>
    </location>
</feature>
<keyword evidence="5" id="KW-1133">Transmembrane helix</keyword>
<feature type="non-terminal residue" evidence="7">
    <location>
        <position position="1080"/>
    </location>
</feature>
<dbReference type="InterPro" id="IPR003599">
    <property type="entry name" value="Ig_sub"/>
</dbReference>
<dbReference type="AlphaFoldDB" id="A0AAE1PRF7"/>
<dbReference type="PRINTS" id="PR01217">
    <property type="entry name" value="PRICHEXTENSN"/>
</dbReference>
<keyword evidence="2 5" id="KW-0472">Membrane</keyword>
<sequence>NPEPSVAWWSENTLLDDLSEESKKIAGEEAVTNTLTLPSLTRDDLYRVLTCKASNSNLSLPLAATVTVDMSFPPLDVMIRGGMERPYSEGEQYELVCESTGSRPTATITWWKNGMLMTDTRSQVSQEGKVSRSTLFFTPTLADHDTYISCRAQNPLLPKAVLEDATKLIVYYLPRISLAPGKNVNLHDIKEGDDVYMECGIQANPPIYKVHWFHNGEEIRHNISAGIIQSNQLLAMQKVTQTYSGQYTCSAANFQGTSTSNALQLTVRSKNEDINVTCSVEAHPDPISFRWAFNSSSNQKIIPSSQVRSAGKSRSQVTYTPTQHQEYGQLVCWATNDIGVQETPCIFNVVHASRPDPVTNCMVTNISTSGVGVRCQAGWDGGFTQTFILSVSHSDVKAHTRSSHEDNNKKEAPRVLANTSTAPRPEFTLTGLDAGAKYVLTIMGVNKKGQSQPVQLAIVTLKDVAEKHTSPADGGSFGLISLLGILLGILASFLLMTGVVVGMVKRRSQSKSRSNKVMMIYKSSSSNSNNKRSSSSSSSVVRRGEDHQMQKLSPQQQSLSKEHQLITRQSNHHHTHSNTSTVEVRRGGVGDDGYDDIAAVVNRRDIQQQSSQIKLLDPFFSTARGGEEEAASFYINPGSLVRQVPRKSLQECLSLMPAPLAASTPNGNSSNTPPPTLTTTSLYTHNLHFPDPSSNTLPTTSPSPYTHNTDPQPTPSPYTHNTNPQPTSSPYTHNTNPQPTPSLYTHNTDPQPTPSPYTYNPHFSTSSCPLSSPSPSPCTHKPHYFTFNTLPVPTSSPNAHNPHFSTSSSTTPPSTPSLYTNNPHFSTPSSSSSYTSTSTPSTHFTTFSNPTIKPPPPPPSNSTLNNNNNNDLAFAPKGLSNAYNPQLPTQANITSDLPCQSRPCPPYTLSLKRASMGTVSERIPPSLPLTLGTSLDDPPTYQIPTSTHEDTSSYQIRDPTTYQDPTTFLEDPPSYQILTPTIQDIPSYHMKEPTIYQIQTSTLENPPSYQLSTHTFDDTHPIKCPPYCSPEKNLPPATPPPGPPHNTQQTPGPSLSVTFHPSHQLLRGEKERSCNPEHRK</sequence>
<evidence type="ECO:0000256" key="4">
    <source>
        <dbReference type="SAM" id="MobiDB-lite"/>
    </source>
</evidence>
<protein>
    <recommendedName>
        <fullName evidence="6">Ig-like domain-containing protein</fullName>
    </recommendedName>
</protein>
<feature type="domain" description="Ig-like" evidence="6">
    <location>
        <begin position="270"/>
        <end position="348"/>
    </location>
</feature>
<dbReference type="InterPro" id="IPR036179">
    <property type="entry name" value="Ig-like_dom_sf"/>
</dbReference>
<evidence type="ECO:0000313" key="8">
    <source>
        <dbReference type="Proteomes" id="UP001292094"/>
    </source>
</evidence>
<dbReference type="GO" id="GO:0016020">
    <property type="term" value="C:membrane"/>
    <property type="evidence" value="ECO:0007669"/>
    <property type="project" value="UniProtKB-SubCell"/>
</dbReference>
<dbReference type="CDD" id="cd00063">
    <property type="entry name" value="FN3"/>
    <property type="match status" value="1"/>
</dbReference>
<evidence type="ECO:0000259" key="6">
    <source>
        <dbReference type="PROSITE" id="PS50835"/>
    </source>
</evidence>
<keyword evidence="5" id="KW-0812">Transmembrane</keyword>
<accession>A0AAE1PRF7</accession>
<dbReference type="InterPro" id="IPR013783">
    <property type="entry name" value="Ig-like_fold"/>
</dbReference>
<feature type="compositionally biased region" description="Low complexity" evidence="4">
    <location>
        <begin position="805"/>
        <end position="851"/>
    </location>
</feature>
<dbReference type="SMART" id="SM00408">
    <property type="entry name" value="IGc2"/>
    <property type="match status" value="2"/>
</dbReference>
<dbReference type="PANTHER" id="PTHR23278">
    <property type="entry name" value="SIDESTEP PROTEIN"/>
    <property type="match status" value="1"/>
</dbReference>
<dbReference type="SUPFAM" id="SSF49265">
    <property type="entry name" value="Fibronectin type III"/>
    <property type="match status" value="1"/>
</dbReference>
<evidence type="ECO:0000256" key="2">
    <source>
        <dbReference type="ARBA" id="ARBA00023136"/>
    </source>
</evidence>
<feature type="domain" description="Ig-like" evidence="6">
    <location>
        <begin position="1"/>
        <end position="67"/>
    </location>
</feature>
<feature type="compositionally biased region" description="Polar residues" evidence="4">
    <location>
        <begin position="707"/>
        <end position="763"/>
    </location>
</feature>
<feature type="compositionally biased region" description="Low complexity" evidence="4">
    <location>
        <begin position="764"/>
        <end position="775"/>
    </location>
</feature>
<feature type="transmembrane region" description="Helical" evidence="5">
    <location>
        <begin position="477"/>
        <end position="504"/>
    </location>
</feature>
<name>A0AAE1PRF7_9EUCA</name>
<proteinExistence type="predicted"/>
<dbReference type="PROSITE" id="PS50835">
    <property type="entry name" value="IG_LIKE"/>
    <property type="match status" value="4"/>
</dbReference>
<feature type="compositionally biased region" description="Low complexity" evidence="4">
    <location>
        <begin position="521"/>
        <end position="541"/>
    </location>
</feature>
<dbReference type="Gene3D" id="2.60.40.10">
    <property type="entry name" value="Immunoglobulins"/>
    <property type="match status" value="5"/>
</dbReference>
<reference evidence="7" key="1">
    <citation type="submission" date="2023-11" db="EMBL/GenBank/DDBJ databases">
        <title>Genome assemblies of two species of porcelain crab, Petrolisthes cinctipes and Petrolisthes manimaculis (Anomura: Porcellanidae).</title>
        <authorList>
            <person name="Angst P."/>
        </authorList>
    </citation>
    <scope>NUCLEOTIDE SEQUENCE</scope>
    <source>
        <strain evidence="7">PB745_02</strain>
        <tissue evidence="7">Gill</tissue>
    </source>
</reference>
<comment type="subcellular location">
    <subcellularLocation>
        <location evidence="1">Membrane</location>
        <topology evidence="1">Single-pass membrane protein</topology>
    </subcellularLocation>
</comment>
<gene>
    <name evidence="7" type="ORF">Pmani_015150</name>
</gene>
<feature type="domain" description="Ig-like" evidence="6">
    <location>
        <begin position="174"/>
        <end position="266"/>
    </location>
</feature>
<dbReference type="SMART" id="SM00409">
    <property type="entry name" value="IG"/>
    <property type="match status" value="2"/>
</dbReference>
<dbReference type="Pfam" id="PF08205">
    <property type="entry name" value="C2-set_2"/>
    <property type="match status" value="1"/>
</dbReference>
<dbReference type="SMART" id="SM00060">
    <property type="entry name" value="FN3"/>
    <property type="match status" value="1"/>
</dbReference>
<evidence type="ECO:0000256" key="3">
    <source>
        <dbReference type="ARBA" id="ARBA00023157"/>
    </source>
</evidence>
<evidence type="ECO:0000313" key="7">
    <source>
        <dbReference type="EMBL" id="KAK4313515.1"/>
    </source>
</evidence>
<comment type="caution">
    <text evidence="7">The sequence shown here is derived from an EMBL/GenBank/DDBJ whole genome shotgun (WGS) entry which is preliminary data.</text>
</comment>
<feature type="region of interest" description="Disordered" evidence="4">
    <location>
        <begin position="796"/>
        <end position="882"/>
    </location>
</feature>
<keyword evidence="8" id="KW-1185">Reference proteome</keyword>
<evidence type="ECO:0000256" key="1">
    <source>
        <dbReference type="ARBA" id="ARBA00004167"/>
    </source>
</evidence>
<dbReference type="InterPro" id="IPR003598">
    <property type="entry name" value="Ig_sub2"/>
</dbReference>
<dbReference type="InterPro" id="IPR013162">
    <property type="entry name" value="CD80_C2-set"/>
</dbReference>
<feature type="compositionally biased region" description="Basic and acidic residues" evidence="4">
    <location>
        <begin position="398"/>
        <end position="413"/>
    </location>
</feature>
<feature type="compositionally biased region" description="Low complexity" evidence="4">
    <location>
        <begin position="861"/>
        <end position="870"/>
    </location>
</feature>
<dbReference type="InterPro" id="IPR007110">
    <property type="entry name" value="Ig-like_dom"/>
</dbReference>
<dbReference type="Proteomes" id="UP001292094">
    <property type="component" value="Unassembled WGS sequence"/>
</dbReference>
<dbReference type="InterPro" id="IPR036116">
    <property type="entry name" value="FN3_sf"/>
</dbReference>